<dbReference type="PANTHER" id="PTHR33132">
    <property type="entry name" value="OSJNBB0118P14.9 PROTEIN"/>
    <property type="match status" value="1"/>
</dbReference>
<organism evidence="2 3">
    <name type="scientific">Rhynchospora breviuscula</name>
    <dbReference type="NCBI Taxonomy" id="2022672"/>
    <lineage>
        <taxon>Eukaryota</taxon>
        <taxon>Viridiplantae</taxon>
        <taxon>Streptophyta</taxon>
        <taxon>Embryophyta</taxon>
        <taxon>Tracheophyta</taxon>
        <taxon>Spermatophyta</taxon>
        <taxon>Magnoliopsida</taxon>
        <taxon>Liliopsida</taxon>
        <taxon>Poales</taxon>
        <taxon>Cyperaceae</taxon>
        <taxon>Cyperoideae</taxon>
        <taxon>Rhynchosporeae</taxon>
        <taxon>Rhynchospora</taxon>
    </lineage>
</organism>
<dbReference type="PANTHER" id="PTHR33132:SF142">
    <property type="entry name" value="SERINE-RICH PROTEIN-LIKE PROTEIN"/>
    <property type="match status" value="1"/>
</dbReference>
<sequence length="123" mass="13863">MATFNKSTPYSLPKKTTTTTNPSSTKYQTSPRTCLCSPTNHPGSFRCSRHRNIRRVSSRSGLTSNSSSPSRAELIKAGRKAKSVKTILMLIISPSCRDLHRRRNFRPTPSRFCQMNNNSVRCK</sequence>
<evidence type="ECO:0000313" key="3">
    <source>
        <dbReference type="Proteomes" id="UP001151287"/>
    </source>
</evidence>
<gene>
    <name evidence="2" type="ORF">LUZ63_007025</name>
</gene>
<evidence type="ECO:0000256" key="1">
    <source>
        <dbReference type="SAM" id="MobiDB-lite"/>
    </source>
</evidence>
<feature type="compositionally biased region" description="Polar residues" evidence="1">
    <location>
        <begin position="27"/>
        <end position="42"/>
    </location>
</feature>
<keyword evidence="3" id="KW-1185">Reference proteome</keyword>
<comment type="caution">
    <text evidence="2">The sequence shown here is derived from an EMBL/GenBank/DDBJ whole genome shotgun (WGS) entry which is preliminary data.</text>
</comment>
<feature type="region of interest" description="Disordered" evidence="1">
    <location>
        <begin position="1"/>
        <end position="75"/>
    </location>
</feature>
<evidence type="ECO:0008006" key="4">
    <source>
        <dbReference type="Google" id="ProtNLM"/>
    </source>
</evidence>
<accession>A0A9Q0CQX9</accession>
<dbReference type="OrthoDB" id="684636at2759"/>
<protein>
    <recommendedName>
        <fullName evidence="4">Serine-rich protein-like protein</fullName>
    </recommendedName>
</protein>
<dbReference type="Proteomes" id="UP001151287">
    <property type="component" value="Unassembled WGS sequence"/>
</dbReference>
<evidence type="ECO:0000313" key="2">
    <source>
        <dbReference type="EMBL" id="KAJ1698513.1"/>
    </source>
</evidence>
<name>A0A9Q0CQX9_9POAL</name>
<feature type="compositionally biased region" description="Basic residues" evidence="1">
    <location>
        <begin position="47"/>
        <end position="57"/>
    </location>
</feature>
<reference evidence="2" key="1">
    <citation type="journal article" date="2022" name="Cell">
        <title>Repeat-based holocentromeres influence genome architecture and karyotype evolution.</title>
        <authorList>
            <person name="Hofstatter P.G."/>
            <person name="Thangavel G."/>
            <person name="Lux T."/>
            <person name="Neumann P."/>
            <person name="Vondrak T."/>
            <person name="Novak P."/>
            <person name="Zhang M."/>
            <person name="Costa L."/>
            <person name="Castellani M."/>
            <person name="Scott A."/>
            <person name="Toegelov H."/>
            <person name="Fuchs J."/>
            <person name="Mata-Sucre Y."/>
            <person name="Dias Y."/>
            <person name="Vanzela A.L.L."/>
            <person name="Huettel B."/>
            <person name="Almeida C.C.S."/>
            <person name="Simkova H."/>
            <person name="Souza G."/>
            <person name="Pedrosa-Harand A."/>
            <person name="Macas J."/>
            <person name="Mayer K.F.X."/>
            <person name="Houben A."/>
            <person name="Marques A."/>
        </authorList>
    </citation>
    <scope>NUCLEOTIDE SEQUENCE</scope>
    <source>
        <strain evidence="2">RhyBre1mFocal</strain>
    </source>
</reference>
<dbReference type="AlphaFoldDB" id="A0A9Q0CQX9"/>
<feature type="compositionally biased region" description="Low complexity" evidence="1">
    <location>
        <begin position="1"/>
        <end position="26"/>
    </location>
</feature>
<feature type="compositionally biased region" description="Low complexity" evidence="1">
    <location>
        <begin position="58"/>
        <end position="70"/>
    </location>
</feature>
<proteinExistence type="predicted"/>
<dbReference type="EMBL" id="JAMQYH010000002">
    <property type="protein sequence ID" value="KAJ1698513.1"/>
    <property type="molecule type" value="Genomic_DNA"/>
</dbReference>